<feature type="compositionally biased region" description="Basic and acidic residues" evidence="1">
    <location>
        <begin position="1"/>
        <end position="34"/>
    </location>
</feature>
<feature type="compositionally biased region" description="Acidic residues" evidence="1">
    <location>
        <begin position="69"/>
        <end position="81"/>
    </location>
</feature>
<feature type="region of interest" description="Disordered" evidence="1">
    <location>
        <begin position="1"/>
        <end position="92"/>
    </location>
</feature>
<accession>A0A6J4SZ29</accession>
<feature type="compositionally biased region" description="Polar residues" evidence="1">
    <location>
        <begin position="35"/>
        <end position="48"/>
    </location>
</feature>
<sequence length="92" mass="10087">METDHEALHRELENEGDELEQRRNDLASETDTARQDLNTKISDNSTPGVQDRQEDVLGGKDAVERAEAGDDESEEAPDEAEVGGSEGAGYRE</sequence>
<reference evidence="2" key="1">
    <citation type="submission" date="2020-02" db="EMBL/GenBank/DDBJ databases">
        <authorList>
            <person name="Meier V. D."/>
        </authorList>
    </citation>
    <scope>NUCLEOTIDE SEQUENCE</scope>
    <source>
        <strain evidence="2">AVDCRST_MAG17</strain>
    </source>
</reference>
<name>A0A6J4SZ29_9ACTN</name>
<feature type="compositionally biased region" description="Basic and acidic residues" evidence="1">
    <location>
        <begin position="51"/>
        <end position="68"/>
    </location>
</feature>
<gene>
    <name evidence="2" type="ORF">AVDCRST_MAG17-1880</name>
</gene>
<protein>
    <submittedName>
        <fullName evidence="2">Uncharacterized protein</fullName>
    </submittedName>
</protein>
<proteinExistence type="predicted"/>
<organism evidence="2">
    <name type="scientific">uncultured Solirubrobacterales bacterium</name>
    <dbReference type="NCBI Taxonomy" id="768556"/>
    <lineage>
        <taxon>Bacteria</taxon>
        <taxon>Bacillati</taxon>
        <taxon>Actinomycetota</taxon>
        <taxon>Thermoleophilia</taxon>
        <taxon>Solirubrobacterales</taxon>
        <taxon>environmental samples</taxon>
    </lineage>
</organism>
<dbReference type="EMBL" id="CADCVV010000145">
    <property type="protein sequence ID" value="CAA9509274.1"/>
    <property type="molecule type" value="Genomic_DNA"/>
</dbReference>
<dbReference type="AlphaFoldDB" id="A0A6J4SZ29"/>
<evidence type="ECO:0000256" key="1">
    <source>
        <dbReference type="SAM" id="MobiDB-lite"/>
    </source>
</evidence>
<evidence type="ECO:0000313" key="2">
    <source>
        <dbReference type="EMBL" id="CAA9509274.1"/>
    </source>
</evidence>